<dbReference type="InterPro" id="IPR036388">
    <property type="entry name" value="WH-like_DNA-bd_sf"/>
</dbReference>
<keyword evidence="7" id="KW-0032">Aminotransferase</keyword>
<dbReference type="SUPFAM" id="SSF53383">
    <property type="entry name" value="PLP-dependent transferases"/>
    <property type="match status" value="1"/>
</dbReference>
<dbReference type="InterPro" id="IPR051446">
    <property type="entry name" value="HTH_trans_reg/aminotransferase"/>
</dbReference>
<dbReference type="GO" id="GO:0008483">
    <property type="term" value="F:transaminase activity"/>
    <property type="evidence" value="ECO:0007669"/>
    <property type="project" value="UniProtKB-KW"/>
</dbReference>
<accession>A0A7C9JEN6</accession>
<dbReference type="CDD" id="cd07377">
    <property type="entry name" value="WHTH_GntR"/>
    <property type="match status" value="1"/>
</dbReference>
<keyword evidence="3" id="KW-0805">Transcription regulation</keyword>
<dbReference type="PANTHER" id="PTHR46577">
    <property type="entry name" value="HTH-TYPE TRANSCRIPTIONAL REGULATORY PROTEIN GABR"/>
    <property type="match status" value="1"/>
</dbReference>
<keyword evidence="4" id="KW-0238">DNA-binding</keyword>
<keyword evidence="5" id="KW-0804">Transcription</keyword>
<comment type="similarity">
    <text evidence="1">In the C-terminal section; belongs to the class-I pyridoxal-phosphate-dependent aminotransferase family.</text>
</comment>
<dbReference type="InterPro" id="IPR015424">
    <property type="entry name" value="PyrdxlP-dep_Trfase"/>
</dbReference>
<keyword evidence="2" id="KW-0663">Pyridoxal phosphate</keyword>
<dbReference type="GO" id="GO:0003677">
    <property type="term" value="F:DNA binding"/>
    <property type="evidence" value="ECO:0007669"/>
    <property type="project" value="UniProtKB-KW"/>
</dbReference>
<dbReference type="InterPro" id="IPR015422">
    <property type="entry name" value="PyrdxlP-dep_Trfase_small"/>
</dbReference>
<name>A0A7C9JEN6_9ACTN</name>
<keyword evidence="8" id="KW-1185">Reference proteome</keyword>
<dbReference type="Proteomes" id="UP000479526">
    <property type="component" value="Unassembled WGS sequence"/>
</dbReference>
<dbReference type="RefSeq" id="WP_161480524.1">
    <property type="nucleotide sequence ID" value="NZ_WXEW01000004.1"/>
</dbReference>
<evidence type="ECO:0000256" key="5">
    <source>
        <dbReference type="ARBA" id="ARBA00023163"/>
    </source>
</evidence>
<dbReference type="InterPro" id="IPR015421">
    <property type="entry name" value="PyrdxlP-dep_Trfase_major"/>
</dbReference>
<feature type="domain" description="HTH gntR-type" evidence="6">
    <location>
        <begin position="1"/>
        <end position="70"/>
    </location>
</feature>
<dbReference type="CDD" id="cd00609">
    <property type="entry name" value="AAT_like"/>
    <property type="match status" value="1"/>
</dbReference>
<evidence type="ECO:0000313" key="8">
    <source>
        <dbReference type="Proteomes" id="UP000479526"/>
    </source>
</evidence>
<gene>
    <name evidence="7" type="ORF">GT755_16260</name>
</gene>
<organism evidence="7 8">
    <name type="scientific">Herbidospora solisilvae</name>
    <dbReference type="NCBI Taxonomy" id="2696284"/>
    <lineage>
        <taxon>Bacteria</taxon>
        <taxon>Bacillati</taxon>
        <taxon>Actinomycetota</taxon>
        <taxon>Actinomycetes</taxon>
        <taxon>Streptosporangiales</taxon>
        <taxon>Streptosporangiaceae</taxon>
        <taxon>Herbidospora</taxon>
    </lineage>
</organism>
<dbReference type="GO" id="GO:0030170">
    <property type="term" value="F:pyridoxal phosphate binding"/>
    <property type="evidence" value="ECO:0007669"/>
    <property type="project" value="InterPro"/>
</dbReference>
<comment type="caution">
    <text evidence="7">The sequence shown here is derived from an EMBL/GenBank/DDBJ whole genome shotgun (WGS) entry which is preliminary data.</text>
</comment>
<sequence length="479" mass="50660">MNDDSSIARLTDSLKAQAASLRPGDRLPSSREIVRAHGVSPVTVSRAVARLVAEGVVTTRPGAGAFVAAPPRPRETDPSWQTVALGERVVDEAPLTSILQQPAEGVIPLTGGYLNPVLRPTKELGAAAIRAVKRPDAWSMPPRAGVPELRSWFAGETETTQNDVLIVSGGQAALTHAFRGLAAPGDPVLVETPTYPGALATARAAGLRVVPVPADGGGVRPDQLAEAFARTRARVFYCQPTLQNPTGATLSLERRRQVLAVARAAGAFVVEDDFARYLTTTPPPPPLVALDTHGTVVHVLSLSKITAPSLRVAGLVARGPAAARLRAAQIVESFFVARPLQETALEFVSAPAWRRHRAAVAGELEERRAILLESLRRHLPGVRVELVPKGGLHVWVRLPPALDEAALVERAQRAGVLVSPGRIYHAAEPPGPWLRLTHTAASHRTELAEGVIRLATAYGELAADAHGASSAGRPGRRGS</sequence>
<protein>
    <submittedName>
        <fullName evidence="7">Aminotransferase class I/II-fold pyridoxal phosphate-dependent enzyme</fullName>
    </submittedName>
</protein>
<dbReference type="GO" id="GO:0003700">
    <property type="term" value="F:DNA-binding transcription factor activity"/>
    <property type="evidence" value="ECO:0007669"/>
    <property type="project" value="InterPro"/>
</dbReference>
<dbReference type="InterPro" id="IPR036390">
    <property type="entry name" value="WH_DNA-bd_sf"/>
</dbReference>
<evidence type="ECO:0000256" key="2">
    <source>
        <dbReference type="ARBA" id="ARBA00022898"/>
    </source>
</evidence>
<evidence type="ECO:0000256" key="4">
    <source>
        <dbReference type="ARBA" id="ARBA00023125"/>
    </source>
</evidence>
<evidence type="ECO:0000256" key="1">
    <source>
        <dbReference type="ARBA" id="ARBA00005384"/>
    </source>
</evidence>
<dbReference type="PROSITE" id="PS50949">
    <property type="entry name" value="HTH_GNTR"/>
    <property type="match status" value="1"/>
</dbReference>
<dbReference type="EMBL" id="WXEW01000004">
    <property type="protein sequence ID" value="NAS23243.1"/>
    <property type="molecule type" value="Genomic_DNA"/>
</dbReference>
<reference evidence="7 8" key="1">
    <citation type="submission" date="2020-01" db="EMBL/GenBank/DDBJ databases">
        <title>Herbidospora sp. NEAU-GS84 nov., a novel actinomycete isolated from soil.</title>
        <authorList>
            <person name="Han L."/>
        </authorList>
    </citation>
    <scope>NUCLEOTIDE SEQUENCE [LARGE SCALE GENOMIC DNA]</scope>
    <source>
        <strain evidence="7 8">NEAU-GS84</strain>
    </source>
</reference>
<evidence type="ECO:0000313" key="7">
    <source>
        <dbReference type="EMBL" id="NAS23243.1"/>
    </source>
</evidence>
<keyword evidence="7" id="KW-0808">Transferase</keyword>
<dbReference type="Gene3D" id="3.90.1150.10">
    <property type="entry name" value="Aspartate Aminotransferase, domain 1"/>
    <property type="match status" value="1"/>
</dbReference>
<dbReference type="AlphaFoldDB" id="A0A7C9JEN6"/>
<evidence type="ECO:0000256" key="3">
    <source>
        <dbReference type="ARBA" id="ARBA00023015"/>
    </source>
</evidence>
<dbReference type="InterPro" id="IPR004839">
    <property type="entry name" value="Aminotransferase_I/II_large"/>
</dbReference>
<dbReference type="SMART" id="SM00345">
    <property type="entry name" value="HTH_GNTR"/>
    <property type="match status" value="1"/>
</dbReference>
<dbReference type="Gene3D" id="3.40.640.10">
    <property type="entry name" value="Type I PLP-dependent aspartate aminotransferase-like (Major domain)"/>
    <property type="match status" value="1"/>
</dbReference>
<dbReference type="PANTHER" id="PTHR46577:SF1">
    <property type="entry name" value="HTH-TYPE TRANSCRIPTIONAL REGULATORY PROTEIN GABR"/>
    <property type="match status" value="1"/>
</dbReference>
<evidence type="ECO:0000259" key="6">
    <source>
        <dbReference type="PROSITE" id="PS50949"/>
    </source>
</evidence>
<dbReference type="Pfam" id="PF00392">
    <property type="entry name" value="GntR"/>
    <property type="match status" value="1"/>
</dbReference>
<dbReference type="SUPFAM" id="SSF46785">
    <property type="entry name" value="Winged helix' DNA-binding domain"/>
    <property type="match status" value="1"/>
</dbReference>
<proteinExistence type="inferred from homology"/>
<dbReference type="Gene3D" id="1.10.10.10">
    <property type="entry name" value="Winged helix-like DNA-binding domain superfamily/Winged helix DNA-binding domain"/>
    <property type="match status" value="1"/>
</dbReference>
<dbReference type="Pfam" id="PF00155">
    <property type="entry name" value="Aminotran_1_2"/>
    <property type="match status" value="1"/>
</dbReference>
<dbReference type="InterPro" id="IPR000524">
    <property type="entry name" value="Tscrpt_reg_HTH_GntR"/>
</dbReference>